<comment type="caution">
    <text evidence="1">The sequence shown here is derived from an EMBL/GenBank/DDBJ whole genome shotgun (WGS) entry which is preliminary data.</text>
</comment>
<evidence type="ECO:0000313" key="2">
    <source>
        <dbReference type="Proteomes" id="UP001150603"/>
    </source>
</evidence>
<reference evidence="1" key="1">
    <citation type="submission" date="2022-07" db="EMBL/GenBank/DDBJ databases">
        <title>Phylogenomic reconstructions and comparative analyses of Kickxellomycotina fungi.</title>
        <authorList>
            <person name="Reynolds N.K."/>
            <person name="Stajich J.E."/>
            <person name="Barry K."/>
            <person name="Grigoriev I.V."/>
            <person name="Crous P."/>
            <person name="Smith M.E."/>
        </authorList>
    </citation>
    <scope>NUCLEOTIDE SEQUENCE</scope>
    <source>
        <strain evidence="1">NRRL 5244</strain>
    </source>
</reference>
<name>A0ACC1J752_9FUNG</name>
<dbReference type="EMBL" id="JANBPW010002559">
    <property type="protein sequence ID" value="KAJ1940397.1"/>
    <property type="molecule type" value="Genomic_DNA"/>
</dbReference>
<protein>
    <submittedName>
        <fullName evidence="1">Uncharacterized protein</fullName>
    </submittedName>
</protein>
<gene>
    <name evidence="1" type="ORF">FBU59_003820</name>
</gene>
<keyword evidence="2" id="KW-1185">Reference proteome</keyword>
<accession>A0ACC1J752</accession>
<sequence>IMIVIHVIIAVPVLMTSFAMEVEKSFNITPQFMGKRKERATRTIMRTVLLAALMGVSMAIPYFSQVMTLVGALSTGCVFLIEPIIFYWKLYGIRNIPWYEHIVGVVMLFLGILAMVLGTKDGAIALRDAIRGN</sequence>
<feature type="non-terminal residue" evidence="1">
    <location>
        <position position="1"/>
    </location>
</feature>
<dbReference type="Proteomes" id="UP001150603">
    <property type="component" value="Unassembled WGS sequence"/>
</dbReference>
<organism evidence="1 2">
    <name type="scientific">Linderina macrospora</name>
    <dbReference type="NCBI Taxonomy" id="4868"/>
    <lineage>
        <taxon>Eukaryota</taxon>
        <taxon>Fungi</taxon>
        <taxon>Fungi incertae sedis</taxon>
        <taxon>Zoopagomycota</taxon>
        <taxon>Kickxellomycotina</taxon>
        <taxon>Kickxellomycetes</taxon>
        <taxon>Kickxellales</taxon>
        <taxon>Kickxellaceae</taxon>
        <taxon>Linderina</taxon>
    </lineage>
</organism>
<evidence type="ECO:0000313" key="1">
    <source>
        <dbReference type="EMBL" id="KAJ1940397.1"/>
    </source>
</evidence>
<proteinExistence type="predicted"/>